<sequence>IVESYDVACQYYVHLKSRFQKSFCDLADIVDLIHLFVPKKHLDGHKENCRYRFSLNYAKGVGRGHGEGIETSWAEAKQSGGSTRQMNHGHRHDVLIDLLNYWNFDKLRGLGTFSKLIFHCYTNFI</sequence>
<gene>
    <name evidence="1" type="ORF">HYPSUDRAFT_149619</name>
</gene>
<dbReference type="Pfam" id="PF18758">
    <property type="entry name" value="KDZ"/>
    <property type="match status" value="1"/>
</dbReference>
<proteinExistence type="predicted"/>
<keyword evidence="2" id="KW-1185">Reference proteome</keyword>
<organism evidence="1 2">
    <name type="scientific">Hypholoma sublateritium (strain FD-334 SS-4)</name>
    <dbReference type="NCBI Taxonomy" id="945553"/>
    <lineage>
        <taxon>Eukaryota</taxon>
        <taxon>Fungi</taxon>
        <taxon>Dikarya</taxon>
        <taxon>Basidiomycota</taxon>
        <taxon>Agaricomycotina</taxon>
        <taxon>Agaricomycetes</taxon>
        <taxon>Agaricomycetidae</taxon>
        <taxon>Agaricales</taxon>
        <taxon>Agaricineae</taxon>
        <taxon>Strophariaceae</taxon>
        <taxon>Hypholoma</taxon>
    </lineage>
</organism>
<feature type="non-terminal residue" evidence="1">
    <location>
        <position position="1"/>
    </location>
</feature>
<dbReference type="EMBL" id="KN817655">
    <property type="protein sequence ID" value="KJA15052.1"/>
    <property type="molecule type" value="Genomic_DNA"/>
</dbReference>
<protein>
    <submittedName>
        <fullName evidence="1">Uncharacterized protein</fullName>
    </submittedName>
</protein>
<dbReference type="OMA" id="MGRSHRE"/>
<accession>A0A0D2KK62</accession>
<evidence type="ECO:0000313" key="2">
    <source>
        <dbReference type="Proteomes" id="UP000054270"/>
    </source>
</evidence>
<dbReference type="STRING" id="945553.A0A0D2KK62"/>
<dbReference type="InterPro" id="IPR040521">
    <property type="entry name" value="KDZ"/>
</dbReference>
<dbReference type="AlphaFoldDB" id="A0A0D2KK62"/>
<reference evidence="2" key="1">
    <citation type="submission" date="2014-04" db="EMBL/GenBank/DDBJ databases">
        <title>Evolutionary Origins and Diversification of the Mycorrhizal Mutualists.</title>
        <authorList>
            <consortium name="DOE Joint Genome Institute"/>
            <consortium name="Mycorrhizal Genomics Consortium"/>
            <person name="Kohler A."/>
            <person name="Kuo A."/>
            <person name="Nagy L.G."/>
            <person name="Floudas D."/>
            <person name="Copeland A."/>
            <person name="Barry K.W."/>
            <person name="Cichocki N."/>
            <person name="Veneault-Fourrey C."/>
            <person name="LaButti K."/>
            <person name="Lindquist E.A."/>
            <person name="Lipzen A."/>
            <person name="Lundell T."/>
            <person name="Morin E."/>
            <person name="Murat C."/>
            <person name="Riley R."/>
            <person name="Ohm R."/>
            <person name="Sun H."/>
            <person name="Tunlid A."/>
            <person name="Henrissat B."/>
            <person name="Grigoriev I.V."/>
            <person name="Hibbett D.S."/>
            <person name="Martin F."/>
        </authorList>
    </citation>
    <scope>NUCLEOTIDE SEQUENCE [LARGE SCALE GENOMIC DNA]</scope>
    <source>
        <strain evidence="2">FD-334 SS-4</strain>
    </source>
</reference>
<name>A0A0D2KK62_HYPSF</name>
<dbReference type="OrthoDB" id="3257768at2759"/>
<dbReference type="Proteomes" id="UP000054270">
    <property type="component" value="Unassembled WGS sequence"/>
</dbReference>
<evidence type="ECO:0000313" key="1">
    <source>
        <dbReference type="EMBL" id="KJA15052.1"/>
    </source>
</evidence>